<gene>
    <name evidence="2" type="ORF">GCM10009710_19580</name>
</gene>
<dbReference type="PANTHER" id="PTHR43603">
    <property type="entry name" value="COBW DOMAIN-CONTAINING PROTEIN DDB_G0274527"/>
    <property type="match status" value="1"/>
</dbReference>
<dbReference type="RefSeq" id="WP_344200697.1">
    <property type="nucleotide sequence ID" value="NZ_BAAAME010000004.1"/>
</dbReference>
<dbReference type="InterPro" id="IPR011629">
    <property type="entry name" value="CobW-like_C"/>
</dbReference>
<dbReference type="SMART" id="SM00833">
    <property type="entry name" value="CobW_C"/>
    <property type="match status" value="1"/>
</dbReference>
<dbReference type="Proteomes" id="UP001501057">
    <property type="component" value="Unassembled WGS sequence"/>
</dbReference>
<evidence type="ECO:0000313" key="3">
    <source>
        <dbReference type="Proteomes" id="UP001501057"/>
    </source>
</evidence>
<organism evidence="2 3">
    <name type="scientific">Aeromicrobium alkaliterrae</name>
    <dbReference type="NCBI Taxonomy" id="302168"/>
    <lineage>
        <taxon>Bacteria</taxon>
        <taxon>Bacillati</taxon>
        <taxon>Actinomycetota</taxon>
        <taxon>Actinomycetes</taxon>
        <taxon>Propionibacteriales</taxon>
        <taxon>Nocardioidaceae</taxon>
        <taxon>Aeromicrobium</taxon>
    </lineage>
</organism>
<evidence type="ECO:0000313" key="2">
    <source>
        <dbReference type="EMBL" id="GAA1739324.1"/>
    </source>
</evidence>
<evidence type="ECO:0000259" key="1">
    <source>
        <dbReference type="SMART" id="SM00833"/>
    </source>
</evidence>
<accession>A0ABN2JUI5</accession>
<protein>
    <submittedName>
        <fullName evidence="2">GTP-binding protein</fullName>
    </submittedName>
</protein>
<dbReference type="SUPFAM" id="SSF90002">
    <property type="entry name" value="Hypothetical protein YjiA, C-terminal domain"/>
    <property type="match status" value="1"/>
</dbReference>
<dbReference type="Gene3D" id="3.40.50.300">
    <property type="entry name" value="P-loop containing nucleotide triphosphate hydrolases"/>
    <property type="match status" value="1"/>
</dbReference>
<name>A0ABN2JUI5_9ACTN</name>
<dbReference type="InterPro" id="IPR051927">
    <property type="entry name" value="Zn_Chap_cDPG_Synth"/>
</dbReference>
<sequence length="359" mass="38926">MTQTPVILVTGIDDAAMEAATVGLQFDLPHAAVMRHTLDVPQQLLTRRVSDLTGLVEAEQMDLDHACVSCALREDIVPTLERLAATGRWGAIIAHLPVSAEALQVCRVVAMDKRIAPHVRISAVVHALDSSTAHHDLLGDDLLVERGVHTSEEDTRGLAEAHCALVEYADAIIAVGDLDEPDTHLVRALARPEALLVPDATALDPAALTGDLHQHGRTERWVDVVRRGTLPELESEHVWRLDLRATRPLHPGRLLDGIESLGGGPRRSRGCFWLPTRPGSICAWDGAGGQLSIGTASPWGRSTPLTRIVVTGVDDEREALVEAFHHALLSDAESTDRGLYWEVAHDGLEPWLGYITRAA</sequence>
<feature type="domain" description="CobW C-terminal" evidence="1">
    <location>
        <begin position="238"/>
        <end position="328"/>
    </location>
</feature>
<comment type="caution">
    <text evidence="2">The sequence shown here is derived from an EMBL/GenBank/DDBJ whole genome shotgun (WGS) entry which is preliminary data.</text>
</comment>
<dbReference type="Pfam" id="PF07683">
    <property type="entry name" value="CobW_C"/>
    <property type="match status" value="1"/>
</dbReference>
<dbReference type="InterPro" id="IPR027417">
    <property type="entry name" value="P-loop_NTPase"/>
</dbReference>
<dbReference type="EMBL" id="BAAAME010000004">
    <property type="protein sequence ID" value="GAA1739324.1"/>
    <property type="molecule type" value="Genomic_DNA"/>
</dbReference>
<dbReference type="PANTHER" id="PTHR43603:SF1">
    <property type="entry name" value="ZINC-REGULATED GTPASE METALLOPROTEIN ACTIVATOR 1"/>
    <property type="match status" value="1"/>
</dbReference>
<keyword evidence="3" id="KW-1185">Reference proteome</keyword>
<reference evidence="2 3" key="1">
    <citation type="journal article" date="2019" name="Int. J. Syst. Evol. Microbiol.">
        <title>The Global Catalogue of Microorganisms (GCM) 10K type strain sequencing project: providing services to taxonomists for standard genome sequencing and annotation.</title>
        <authorList>
            <consortium name="The Broad Institute Genomics Platform"/>
            <consortium name="The Broad Institute Genome Sequencing Center for Infectious Disease"/>
            <person name="Wu L."/>
            <person name="Ma J."/>
        </authorList>
    </citation>
    <scope>NUCLEOTIDE SEQUENCE [LARGE SCALE GENOMIC DNA]</scope>
    <source>
        <strain evidence="2 3">JCM 13518</strain>
    </source>
</reference>
<proteinExistence type="predicted"/>